<dbReference type="InterPro" id="IPR055591">
    <property type="entry name" value="DUF7167"/>
</dbReference>
<name>A0A0A1IV27_9CAUD</name>
<gene>
    <name evidence="2" type="primary">ORF101</name>
</gene>
<dbReference type="EMBL" id="LN610576">
    <property type="protein sequence ID" value="CEF89591.1"/>
    <property type="molecule type" value="Genomic_DNA"/>
</dbReference>
<organism evidence="2 3">
    <name type="scientific">Pseudomonas phage vB_PaeM_PAO1_Ab17</name>
    <dbReference type="NCBI Taxonomy" id="1548904"/>
    <lineage>
        <taxon>Viruses</taxon>
        <taxon>Duplodnaviria</taxon>
        <taxon>Heunggongvirae</taxon>
        <taxon>Uroviricota</taxon>
        <taxon>Caudoviricetes</taxon>
        <taxon>Vandenendeviridae</taxon>
        <taxon>Nankokuvirus</taxon>
        <taxon>Nankokuvirus Ab03</taxon>
    </lineage>
</organism>
<sequence>MKDYVVIKCRVDTGFAGGVHEDEEHLPRGEWEEMSEEKREKFLAELAQDMVSNYIDAYAWVEEE</sequence>
<reference evidence="3" key="1">
    <citation type="journal article" date="2015" name="PLoS ONE">
        <title>Investigation of a Large Collection of Pseudomonas aeruginosa Bacteriophages Collected from a Single Environmental Source in Abidjan, Cote d'Ivoire.</title>
        <authorList>
            <person name="Essoh C."/>
            <person name="Latino L."/>
            <person name="Midoux C."/>
            <person name="Blouin Y."/>
            <person name="Loukou G."/>
            <person name="Nguetta S.P."/>
            <person name="Lathro S."/>
            <person name="Cablanmian A."/>
            <person name="Kouassi A.K."/>
            <person name="Vergnaud G."/>
            <person name="Pourcel C."/>
        </authorList>
    </citation>
    <scope>NUCLEOTIDE SEQUENCE [LARGE SCALE GENOMIC DNA]</scope>
</reference>
<evidence type="ECO:0000313" key="3">
    <source>
        <dbReference type="Proteomes" id="UP000030225"/>
    </source>
</evidence>
<protein>
    <recommendedName>
        <fullName evidence="1">DUF7167 domain-containing protein</fullName>
    </recommendedName>
</protein>
<evidence type="ECO:0000313" key="2">
    <source>
        <dbReference type="EMBL" id="CEF89591.1"/>
    </source>
</evidence>
<evidence type="ECO:0000259" key="1">
    <source>
        <dbReference type="Pfam" id="PF23768"/>
    </source>
</evidence>
<dbReference type="Pfam" id="PF23768">
    <property type="entry name" value="DUF7167"/>
    <property type="match status" value="1"/>
</dbReference>
<feature type="domain" description="DUF7167" evidence="1">
    <location>
        <begin position="6"/>
        <end position="64"/>
    </location>
</feature>
<dbReference type="Proteomes" id="UP000030225">
    <property type="component" value="Segment"/>
</dbReference>
<accession>A0A0A1IV27</accession>
<proteinExistence type="predicted"/>